<feature type="region of interest" description="Disordered" evidence="1">
    <location>
        <begin position="202"/>
        <end position="267"/>
    </location>
</feature>
<feature type="compositionally biased region" description="Polar residues" evidence="1">
    <location>
        <begin position="49"/>
        <end position="70"/>
    </location>
</feature>
<feature type="region of interest" description="Disordered" evidence="1">
    <location>
        <begin position="35"/>
        <end position="179"/>
    </location>
</feature>
<protein>
    <submittedName>
        <fullName evidence="2">Uncharacterized protein</fullName>
    </submittedName>
</protein>
<sequence>MYRANRVSLKKPEAVKWAEINVKEFDSICQNLREACPDLEPPKPLRSKANPNTPGKTPTTESASTDTRPTTAHGIDSTVNEDNIPATGKSGKKTVRNTRAKTHTPTPTRAQSNGECAGESTAVRESNESERLTDSEKDGDTNTHTQGNTAGDTHTRTPGHAHGSMHKVLDEGVGSDKESAVIRSRSVVTTKRADGLMAAAKLQATPSTSANQIAENRKRRPMKTTDSSRKFTPGKPSNLAGGARKKLKTNEMEPIEEREGETELQTQSGVAKGLRFFQTDRNNESFAEFSARIIAAARLKQKLAVNKNDVSGVGVSVSAEDVPALGTAGMAA</sequence>
<gene>
    <name evidence="2" type="ORF">SARC_03035</name>
</gene>
<evidence type="ECO:0000313" key="3">
    <source>
        <dbReference type="Proteomes" id="UP000054560"/>
    </source>
</evidence>
<evidence type="ECO:0000256" key="1">
    <source>
        <dbReference type="SAM" id="MobiDB-lite"/>
    </source>
</evidence>
<proteinExistence type="predicted"/>
<dbReference type="AlphaFoldDB" id="A0A0L0G770"/>
<feature type="compositionally biased region" description="Polar residues" evidence="1">
    <location>
        <begin position="103"/>
        <end position="114"/>
    </location>
</feature>
<dbReference type="EMBL" id="KQ241742">
    <property type="protein sequence ID" value="KNC84764.1"/>
    <property type="molecule type" value="Genomic_DNA"/>
</dbReference>
<keyword evidence="3" id="KW-1185">Reference proteome</keyword>
<feature type="compositionally biased region" description="Basic and acidic residues" evidence="1">
    <location>
        <begin position="167"/>
        <end position="179"/>
    </location>
</feature>
<evidence type="ECO:0000313" key="2">
    <source>
        <dbReference type="EMBL" id="KNC84764.1"/>
    </source>
</evidence>
<name>A0A0L0G770_9EUKA</name>
<organism evidence="2 3">
    <name type="scientific">Sphaeroforma arctica JP610</name>
    <dbReference type="NCBI Taxonomy" id="667725"/>
    <lineage>
        <taxon>Eukaryota</taxon>
        <taxon>Ichthyosporea</taxon>
        <taxon>Ichthyophonida</taxon>
        <taxon>Sphaeroforma</taxon>
    </lineage>
</organism>
<feature type="compositionally biased region" description="Basic and acidic residues" evidence="1">
    <location>
        <begin position="248"/>
        <end position="257"/>
    </location>
</feature>
<feature type="compositionally biased region" description="Basic residues" evidence="1">
    <location>
        <begin position="90"/>
        <end position="102"/>
    </location>
</feature>
<feature type="compositionally biased region" description="Polar residues" evidence="1">
    <location>
        <begin position="204"/>
        <end position="214"/>
    </location>
</feature>
<dbReference type="Proteomes" id="UP000054560">
    <property type="component" value="Unassembled WGS sequence"/>
</dbReference>
<dbReference type="RefSeq" id="XP_014158666.1">
    <property type="nucleotide sequence ID" value="XM_014303191.1"/>
</dbReference>
<feature type="compositionally biased region" description="Basic and acidic residues" evidence="1">
    <location>
        <begin position="125"/>
        <end position="141"/>
    </location>
</feature>
<reference evidence="2 3" key="1">
    <citation type="submission" date="2011-02" db="EMBL/GenBank/DDBJ databases">
        <title>The Genome Sequence of Sphaeroforma arctica JP610.</title>
        <authorList>
            <consortium name="The Broad Institute Genome Sequencing Platform"/>
            <person name="Russ C."/>
            <person name="Cuomo C."/>
            <person name="Young S.K."/>
            <person name="Zeng Q."/>
            <person name="Gargeya S."/>
            <person name="Alvarado L."/>
            <person name="Berlin A."/>
            <person name="Chapman S.B."/>
            <person name="Chen Z."/>
            <person name="Freedman E."/>
            <person name="Gellesch M."/>
            <person name="Goldberg J."/>
            <person name="Griggs A."/>
            <person name="Gujja S."/>
            <person name="Heilman E."/>
            <person name="Heiman D."/>
            <person name="Howarth C."/>
            <person name="Mehta T."/>
            <person name="Neiman D."/>
            <person name="Pearson M."/>
            <person name="Roberts A."/>
            <person name="Saif S."/>
            <person name="Shea T."/>
            <person name="Shenoy N."/>
            <person name="Sisk P."/>
            <person name="Stolte C."/>
            <person name="Sykes S."/>
            <person name="White J."/>
            <person name="Yandava C."/>
            <person name="Burger G."/>
            <person name="Gray M.W."/>
            <person name="Holland P.W.H."/>
            <person name="King N."/>
            <person name="Lang F.B.F."/>
            <person name="Roger A.J."/>
            <person name="Ruiz-Trillo I."/>
            <person name="Haas B."/>
            <person name="Nusbaum C."/>
            <person name="Birren B."/>
        </authorList>
    </citation>
    <scope>NUCLEOTIDE SEQUENCE [LARGE SCALE GENOMIC DNA]</scope>
    <source>
        <strain evidence="2 3">JP610</strain>
    </source>
</reference>
<dbReference type="GeneID" id="25903539"/>
<accession>A0A0L0G770</accession>
<feature type="compositionally biased region" description="Polar residues" evidence="1">
    <location>
        <begin position="142"/>
        <end position="152"/>
    </location>
</feature>